<dbReference type="EMBL" id="JAMXQS010000002">
    <property type="protein sequence ID" value="MCO6048843.1"/>
    <property type="molecule type" value="Genomic_DNA"/>
</dbReference>
<reference evidence="1 2" key="1">
    <citation type="submission" date="2022-06" db="EMBL/GenBank/DDBJ databases">
        <title>Mesorhizobium sp. strain RP14 Genome sequencing and assembly.</title>
        <authorList>
            <person name="Kim I."/>
        </authorList>
    </citation>
    <scope>NUCLEOTIDE SEQUENCE [LARGE SCALE GENOMIC DNA]</scope>
    <source>
        <strain evidence="2">RP14(2022)</strain>
    </source>
</reference>
<organism evidence="1 2">
    <name type="scientific">Mesorhizobium liriopis</name>
    <dbReference type="NCBI Taxonomy" id="2953882"/>
    <lineage>
        <taxon>Bacteria</taxon>
        <taxon>Pseudomonadati</taxon>
        <taxon>Pseudomonadota</taxon>
        <taxon>Alphaproteobacteria</taxon>
        <taxon>Hyphomicrobiales</taxon>
        <taxon>Phyllobacteriaceae</taxon>
        <taxon>Mesorhizobium</taxon>
    </lineage>
</organism>
<proteinExistence type="predicted"/>
<sequence>MTEEAPDADAFLVAVERLTAQDPRLTPLQAGIVTASRMGIANDTRTFARLLGVEHALVLRELNQLAELGDHIRITQRHPRTMRTHYTLTAPAPSGS</sequence>
<name>A0ABT1C1Z2_9HYPH</name>
<accession>A0ABT1C1Z2</accession>
<gene>
    <name evidence="1" type="ORF">NGM99_03455</name>
</gene>
<dbReference type="RefSeq" id="WP_252816029.1">
    <property type="nucleotide sequence ID" value="NZ_JAMXQS010000002.1"/>
</dbReference>
<protein>
    <recommendedName>
        <fullName evidence="3">Formate dehydrogenase F4B subunit</fullName>
    </recommendedName>
</protein>
<dbReference type="Proteomes" id="UP001205906">
    <property type="component" value="Unassembled WGS sequence"/>
</dbReference>
<evidence type="ECO:0000313" key="1">
    <source>
        <dbReference type="EMBL" id="MCO6048843.1"/>
    </source>
</evidence>
<keyword evidence="2" id="KW-1185">Reference proteome</keyword>
<comment type="caution">
    <text evidence="1">The sequence shown here is derived from an EMBL/GenBank/DDBJ whole genome shotgun (WGS) entry which is preliminary data.</text>
</comment>
<evidence type="ECO:0000313" key="2">
    <source>
        <dbReference type="Proteomes" id="UP001205906"/>
    </source>
</evidence>
<evidence type="ECO:0008006" key="3">
    <source>
        <dbReference type="Google" id="ProtNLM"/>
    </source>
</evidence>